<organism evidence="1 2">
    <name type="scientific">Thiomonas arsenitoxydans (strain DSM 22701 / CIP 110005 / 3As)</name>
    <dbReference type="NCBI Taxonomy" id="426114"/>
    <lineage>
        <taxon>Bacteria</taxon>
        <taxon>Pseudomonadati</taxon>
        <taxon>Pseudomonadota</taxon>
        <taxon>Betaproteobacteria</taxon>
        <taxon>Burkholderiales</taxon>
        <taxon>Thiomonas</taxon>
    </lineage>
</organism>
<evidence type="ECO:0000313" key="1">
    <source>
        <dbReference type="EMBL" id="MBN8744970.1"/>
    </source>
</evidence>
<reference evidence="1" key="1">
    <citation type="submission" date="2021-02" db="EMBL/GenBank/DDBJ databases">
        <title>Thiocyanate and organic carbon inputs drive convergent selection for specific autotrophic Afipia and Thiobacillus strains within complex microbiomes.</title>
        <authorList>
            <person name="Huddy R.J."/>
            <person name="Sachdeva R."/>
            <person name="Kadzinga F."/>
            <person name="Kantor R.S."/>
            <person name="Harrison S.T.L."/>
            <person name="Banfield J.F."/>
        </authorList>
    </citation>
    <scope>NUCLEOTIDE SEQUENCE</scope>
    <source>
        <strain evidence="1">SCN18_13_7_16_R3_B_64_19</strain>
    </source>
</reference>
<dbReference type="AlphaFoldDB" id="A0A8I1MXT6"/>
<dbReference type="Proteomes" id="UP000664800">
    <property type="component" value="Unassembled WGS sequence"/>
</dbReference>
<name>A0A8I1MXT6_THIA3</name>
<comment type="caution">
    <text evidence="1">The sequence shown here is derived from an EMBL/GenBank/DDBJ whole genome shotgun (WGS) entry which is preliminary data.</text>
</comment>
<gene>
    <name evidence="1" type="ORF">J0I24_11770</name>
</gene>
<dbReference type="EMBL" id="JAFKMR010000022">
    <property type="protein sequence ID" value="MBN8744970.1"/>
    <property type="molecule type" value="Genomic_DNA"/>
</dbReference>
<proteinExistence type="predicted"/>
<evidence type="ECO:0000313" key="2">
    <source>
        <dbReference type="Proteomes" id="UP000664800"/>
    </source>
</evidence>
<protein>
    <recommendedName>
        <fullName evidence="3">Helix-turn-helix domain-containing protein</fullName>
    </recommendedName>
</protein>
<accession>A0A8I1MXT6</accession>
<sequence length="115" mass="12983">MSLEPELNPMARPSATQRRYVSYRDAAVYLGISRSTLLARLSSKNGPPQWNLTVVRLGIRSVRLDMRELEAFVAQMGKKCSESNRDEQATEKGLPKLVKHTRKALIGSTLNQKNR</sequence>
<evidence type="ECO:0008006" key="3">
    <source>
        <dbReference type="Google" id="ProtNLM"/>
    </source>
</evidence>
<dbReference type="RefSeq" id="WP_276731189.1">
    <property type="nucleotide sequence ID" value="NZ_JAFKMR010000022.1"/>
</dbReference>